<dbReference type="EMBL" id="HE663493">
    <property type="protein sequence ID" value="CCG07948.1"/>
    <property type="molecule type" value="Genomic_DNA"/>
</dbReference>
<dbReference type="PROSITE" id="PS50111">
    <property type="entry name" value="CHEMOTAXIS_TRANSDUC_2"/>
    <property type="match status" value="1"/>
</dbReference>
<evidence type="ECO:0000256" key="2">
    <source>
        <dbReference type="ARBA" id="ARBA00029447"/>
    </source>
</evidence>
<feature type="domain" description="Methyl-accepting transducer" evidence="5">
    <location>
        <begin position="313"/>
        <end position="535"/>
    </location>
</feature>
<protein>
    <submittedName>
        <fullName evidence="7">Chemotaxis sensory transducer</fullName>
    </submittedName>
</protein>
<keyword evidence="4" id="KW-0812">Transmembrane</keyword>
<dbReference type="InterPro" id="IPR004089">
    <property type="entry name" value="MCPsignal_dom"/>
</dbReference>
<feature type="transmembrane region" description="Helical" evidence="4">
    <location>
        <begin position="196"/>
        <end position="218"/>
    </location>
</feature>
<name>H6SIY3_PARPM</name>
<dbReference type="PANTHER" id="PTHR32089:SF112">
    <property type="entry name" value="LYSOZYME-LIKE PROTEIN-RELATED"/>
    <property type="match status" value="1"/>
</dbReference>
<sequence length="568" mass="58873">MTTSGRSIRAKLGFAFLVAALAVVCVGGVGLTYALLERETGEYAIQALAPQVDATMEAKLAATHAHLILEEILSGDGGEEAGEVWALLDEAAWYVGALKNGGRNNEGSFLPVTDPKIRAALDDSEAALSAFRRAAEERHRLYVRGSSGNVAAGSTEDQAFDAAFDRFIARIDTAEGEIQADMRETSDQLVSLGQQMIAVLSVVGLLALAGVVLASGFVNRLVSQRLLGLSQVMDRVAGGDHRAPVPDSDSGDELGVMARALVNLRDGMATMDRLKSEQQAQAEADRTRRQRLEQAITSFEGTIRGVLETLRHVADAVSAGATELDHEASGLNRVSAQAGAATDDAAHNVQSVAAAIEELAASVREIAQQAARSSEAASAAAREADLANGKVDSLLGTAEAIGQVMGLITDIASQTNLLALNATIEAARAGEAGKGFAVVAGEVKTLANQTSKATEQISGQVDAIQRASRDAVAAIGAISRRLGELEGVASSIASAVEQQGATSGAIAHSAEQASSATGQVADDISAVRQGADSLNTTVRSLSEAGTRLSQQMQALSRAVNDFLQNVRP</sequence>
<dbReference type="KEGG" id="rpm:RSPPHO_01322"/>
<feature type="domain" description="HAMP" evidence="6">
    <location>
        <begin position="220"/>
        <end position="273"/>
    </location>
</feature>
<dbReference type="SMART" id="SM00283">
    <property type="entry name" value="MA"/>
    <property type="match status" value="1"/>
</dbReference>
<dbReference type="InterPro" id="IPR004090">
    <property type="entry name" value="Chemotax_Me-accpt_rcpt"/>
</dbReference>
<feature type="transmembrane region" description="Helical" evidence="4">
    <location>
        <begin position="12"/>
        <end position="36"/>
    </location>
</feature>
<dbReference type="RefSeq" id="WP_014414587.1">
    <property type="nucleotide sequence ID" value="NC_017059.1"/>
</dbReference>
<evidence type="ECO:0000313" key="7">
    <source>
        <dbReference type="EMBL" id="CCG07948.1"/>
    </source>
</evidence>
<keyword evidence="1 3" id="KW-0807">Transducer</keyword>
<evidence type="ECO:0000256" key="3">
    <source>
        <dbReference type="PROSITE-ProRule" id="PRU00284"/>
    </source>
</evidence>
<dbReference type="SMART" id="SM00304">
    <property type="entry name" value="HAMP"/>
    <property type="match status" value="2"/>
</dbReference>
<evidence type="ECO:0000256" key="4">
    <source>
        <dbReference type="SAM" id="Phobius"/>
    </source>
</evidence>
<dbReference type="SUPFAM" id="SSF58104">
    <property type="entry name" value="Methyl-accepting chemotaxis protein (MCP) signaling domain"/>
    <property type="match status" value="1"/>
</dbReference>
<dbReference type="GO" id="GO:0016020">
    <property type="term" value="C:membrane"/>
    <property type="evidence" value="ECO:0007669"/>
    <property type="project" value="InterPro"/>
</dbReference>
<gene>
    <name evidence="7" type="ORF">RSPPHO_01322</name>
</gene>
<comment type="similarity">
    <text evidence="2">Belongs to the methyl-accepting chemotaxis (MCP) protein family.</text>
</comment>
<dbReference type="HOGENOM" id="CLU_000445_107_27_5"/>
<dbReference type="GO" id="GO:0004888">
    <property type="term" value="F:transmembrane signaling receptor activity"/>
    <property type="evidence" value="ECO:0007669"/>
    <property type="project" value="InterPro"/>
</dbReference>
<keyword evidence="4" id="KW-0472">Membrane</keyword>
<reference evidence="7 8" key="1">
    <citation type="submission" date="2012-02" db="EMBL/GenBank/DDBJ databases">
        <title>Shotgun genome sequence of Phaeospirillum photometricum DSM 122.</title>
        <authorList>
            <person name="Duquesne K."/>
            <person name="Sturgis J."/>
        </authorList>
    </citation>
    <scope>NUCLEOTIDE SEQUENCE [LARGE SCALE GENOMIC DNA]</scope>
    <source>
        <strain evidence="8">DSM122</strain>
    </source>
</reference>
<keyword evidence="8" id="KW-1185">Reference proteome</keyword>
<dbReference type="Gene3D" id="6.10.340.10">
    <property type="match status" value="1"/>
</dbReference>
<dbReference type="InterPro" id="IPR003660">
    <property type="entry name" value="HAMP_dom"/>
</dbReference>
<dbReference type="Gene3D" id="1.10.287.950">
    <property type="entry name" value="Methyl-accepting chemotaxis protein"/>
    <property type="match status" value="1"/>
</dbReference>
<keyword evidence="4" id="KW-1133">Transmembrane helix</keyword>
<evidence type="ECO:0000259" key="6">
    <source>
        <dbReference type="PROSITE" id="PS50885"/>
    </source>
</evidence>
<dbReference type="PATRIC" id="fig|1150469.3.peg.1493"/>
<dbReference type="OrthoDB" id="3378718at2"/>
<dbReference type="eggNOG" id="COG0840">
    <property type="taxonomic scope" value="Bacteria"/>
</dbReference>
<dbReference type="Pfam" id="PF00672">
    <property type="entry name" value="HAMP"/>
    <property type="match status" value="1"/>
</dbReference>
<evidence type="ECO:0000256" key="1">
    <source>
        <dbReference type="ARBA" id="ARBA00023224"/>
    </source>
</evidence>
<dbReference type="PRINTS" id="PR00260">
    <property type="entry name" value="CHEMTRNSDUCR"/>
</dbReference>
<dbReference type="AlphaFoldDB" id="H6SIY3"/>
<dbReference type="STRING" id="1150469.RSPPHO_01322"/>
<evidence type="ECO:0000313" key="8">
    <source>
        <dbReference type="Proteomes" id="UP000033220"/>
    </source>
</evidence>
<evidence type="ECO:0000259" key="5">
    <source>
        <dbReference type="PROSITE" id="PS50111"/>
    </source>
</evidence>
<dbReference type="PROSITE" id="PS50885">
    <property type="entry name" value="HAMP"/>
    <property type="match status" value="1"/>
</dbReference>
<organism evidence="7 8">
    <name type="scientific">Pararhodospirillum photometricum DSM 122</name>
    <dbReference type="NCBI Taxonomy" id="1150469"/>
    <lineage>
        <taxon>Bacteria</taxon>
        <taxon>Pseudomonadati</taxon>
        <taxon>Pseudomonadota</taxon>
        <taxon>Alphaproteobacteria</taxon>
        <taxon>Rhodospirillales</taxon>
        <taxon>Rhodospirillaceae</taxon>
        <taxon>Pararhodospirillum</taxon>
    </lineage>
</organism>
<proteinExistence type="inferred from homology"/>
<dbReference type="Pfam" id="PF00015">
    <property type="entry name" value="MCPsignal"/>
    <property type="match status" value="1"/>
</dbReference>
<dbReference type="PANTHER" id="PTHR32089">
    <property type="entry name" value="METHYL-ACCEPTING CHEMOTAXIS PROTEIN MCPB"/>
    <property type="match status" value="1"/>
</dbReference>
<accession>H6SIY3</accession>
<dbReference type="GO" id="GO:0007165">
    <property type="term" value="P:signal transduction"/>
    <property type="evidence" value="ECO:0007669"/>
    <property type="project" value="UniProtKB-KW"/>
</dbReference>
<dbReference type="GO" id="GO:0006935">
    <property type="term" value="P:chemotaxis"/>
    <property type="evidence" value="ECO:0007669"/>
    <property type="project" value="InterPro"/>
</dbReference>
<dbReference type="Proteomes" id="UP000033220">
    <property type="component" value="Chromosome DSM 122"/>
</dbReference>